<dbReference type="Proteomes" id="UP001152795">
    <property type="component" value="Unassembled WGS sequence"/>
</dbReference>
<comment type="caution">
    <text evidence="2">The sequence shown here is derived from an EMBL/GenBank/DDBJ whole genome shotgun (WGS) entry which is preliminary data.</text>
</comment>
<name>A0A6S7FNY9_PARCT</name>
<protein>
    <submittedName>
        <fullName evidence="2">Uncharacterized protein</fullName>
    </submittedName>
</protein>
<organism evidence="2 3">
    <name type="scientific">Paramuricea clavata</name>
    <name type="common">Red gorgonian</name>
    <name type="synonym">Violescent sea-whip</name>
    <dbReference type="NCBI Taxonomy" id="317549"/>
    <lineage>
        <taxon>Eukaryota</taxon>
        <taxon>Metazoa</taxon>
        <taxon>Cnidaria</taxon>
        <taxon>Anthozoa</taxon>
        <taxon>Octocorallia</taxon>
        <taxon>Malacalcyonacea</taxon>
        <taxon>Plexauridae</taxon>
        <taxon>Paramuricea</taxon>
    </lineage>
</organism>
<reference evidence="2" key="1">
    <citation type="submission" date="2020-04" db="EMBL/GenBank/DDBJ databases">
        <authorList>
            <person name="Alioto T."/>
            <person name="Alioto T."/>
            <person name="Gomez Garrido J."/>
        </authorList>
    </citation>
    <scope>NUCLEOTIDE SEQUENCE</scope>
    <source>
        <strain evidence="2">A484AB</strain>
    </source>
</reference>
<accession>A0A6S7FNY9</accession>
<evidence type="ECO:0000256" key="1">
    <source>
        <dbReference type="SAM" id="MobiDB-lite"/>
    </source>
</evidence>
<evidence type="ECO:0000313" key="2">
    <source>
        <dbReference type="EMBL" id="CAB3981614.1"/>
    </source>
</evidence>
<feature type="compositionally biased region" description="Low complexity" evidence="1">
    <location>
        <begin position="108"/>
        <end position="126"/>
    </location>
</feature>
<keyword evidence="3" id="KW-1185">Reference proteome</keyword>
<sequence length="137" mass="15132">MADENENTDTAHLRQIVREEIARSSDKQPKPCKAKYPQPGQIDFSWNFAALKNLWELGKLYCQLNVSQKVIEEGSDNDDLESYSFLSNSSSDVKIGSRQEVQSSAGDQTSGTQMSTIGTQSSTSGTPPTEQRNVKVL</sequence>
<dbReference type="EMBL" id="CACRXK020000410">
    <property type="protein sequence ID" value="CAB3981614.1"/>
    <property type="molecule type" value="Genomic_DNA"/>
</dbReference>
<feature type="region of interest" description="Disordered" evidence="1">
    <location>
        <begin position="91"/>
        <end position="137"/>
    </location>
</feature>
<evidence type="ECO:0000313" key="3">
    <source>
        <dbReference type="Proteomes" id="UP001152795"/>
    </source>
</evidence>
<dbReference type="AlphaFoldDB" id="A0A6S7FNY9"/>
<gene>
    <name evidence="2" type="ORF">PACLA_8A039450</name>
</gene>
<proteinExistence type="predicted"/>